<reference evidence="5 6" key="1">
    <citation type="journal article" date="2019" name="Int. J. Syst. Evol. Microbiol.">
        <title>The Global Catalogue of Microorganisms (GCM) 10K type strain sequencing project: providing services to taxonomists for standard genome sequencing and annotation.</title>
        <authorList>
            <consortium name="The Broad Institute Genomics Platform"/>
            <consortium name="The Broad Institute Genome Sequencing Center for Infectious Disease"/>
            <person name="Wu L."/>
            <person name="Ma J."/>
        </authorList>
    </citation>
    <scope>NUCLEOTIDE SEQUENCE [LARGE SCALE GENOMIC DNA]</scope>
    <source>
        <strain evidence="5 6">JCM 15628</strain>
    </source>
</reference>
<dbReference type="PANTHER" id="PTHR42760:SF78">
    <property type="entry name" value="3-OXOACYL-[ACYL-CARRIER-PROTEIN] REDUCTASE [NADH]"/>
    <property type="match status" value="1"/>
</dbReference>
<dbReference type="InterPro" id="IPR020904">
    <property type="entry name" value="Sc_DH/Rdtase_CS"/>
</dbReference>
<gene>
    <name evidence="5" type="ORF">GCM10009817_13190</name>
</gene>
<dbReference type="InterPro" id="IPR002347">
    <property type="entry name" value="SDR_fam"/>
</dbReference>
<dbReference type="Gene3D" id="3.40.50.720">
    <property type="entry name" value="NAD(P)-binding Rossmann-like Domain"/>
    <property type="match status" value="2"/>
</dbReference>
<feature type="compositionally biased region" description="Basic residues" evidence="3">
    <location>
        <begin position="407"/>
        <end position="427"/>
    </location>
</feature>
<dbReference type="Proteomes" id="UP001500013">
    <property type="component" value="Unassembled WGS sequence"/>
</dbReference>
<dbReference type="InterPro" id="IPR057326">
    <property type="entry name" value="KR_dom"/>
</dbReference>
<dbReference type="PROSITE" id="PS00061">
    <property type="entry name" value="ADH_SHORT"/>
    <property type="match status" value="1"/>
</dbReference>
<dbReference type="InterPro" id="IPR036291">
    <property type="entry name" value="NAD(P)-bd_dom_sf"/>
</dbReference>
<dbReference type="PRINTS" id="PR00080">
    <property type="entry name" value="SDRFAMILY"/>
</dbReference>
<dbReference type="EMBL" id="BAAAPU010000004">
    <property type="protein sequence ID" value="GAA1974359.1"/>
    <property type="molecule type" value="Genomic_DNA"/>
</dbReference>
<protein>
    <submittedName>
        <fullName evidence="5">3-oxoacyl-ACP reductase</fullName>
    </submittedName>
</protein>
<dbReference type="PANTHER" id="PTHR42760">
    <property type="entry name" value="SHORT-CHAIN DEHYDROGENASES/REDUCTASES FAMILY MEMBER"/>
    <property type="match status" value="1"/>
</dbReference>
<evidence type="ECO:0000313" key="5">
    <source>
        <dbReference type="EMBL" id="GAA1974359.1"/>
    </source>
</evidence>
<dbReference type="SMART" id="SM00822">
    <property type="entry name" value="PKS_KR"/>
    <property type="match status" value="1"/>
</dbReference>
<dbReference type="NCBIfam" id="NF006110">
    <property type="entry name" value="PRK08261.1"/>
    <property type="match status" value="1"/>
</dbReference>
<accession>A0ABN2RSW6</accession>
<keyword evidence="6" id="KW-1185">Reference proteome</keyword>
<sequence>MSDLFSTILSSPVAKRAGVPQPTRLRRFEPGMPLCEGPVLVAGGGRFADGVAFWLGSRGVATVRTPSDASDKLGAVVLDLSAAVDPAELDQLRLLGAPAVKALKRNGRVVVIGTDPATLSDVAEVATQRALEGAVRSIGKELRAGATANLVLAQGNASDGVRSAVEFFLSGRSAYVDGQIVRVDESTSGEVDAVRPLTGKVAVVTGAARGIGADIARVLSRDGATVVAVDVPAAGDALAVVANEVKGTALQLDVTAEDAGRRIVEHATTRHGHLDIVVHNAGITRDRLFVNLDEDRWRSVIDVNLRSILRMNEAILGEGGLGDGGRMVCVASIAGIAGNRGQVNYGASKAGVIGLVTALSRQVADRGITVNAVAPGFIETEMTARIPFATREIGRRMKLAAAGRPAQGRRRDRRVVRPARHGCRHGAGRAGLRPEPARGVRRP</sequence>
<proteinExistence type="inferred from homology"/>
<organism evidence="5 6">
    <name type="scientific">Terrabacter lapilli</name>
    <dbReference type="NCBI Taxonomy" id="436231"/>
    <lineage>
        <taxon>Bacteria</taxon>
        <taxon>Bacillati</taxon>
        <taxon>Actinomycetota</taxon>
        <taxon>Actinomycetes</taxon>
        <taxon>Micrococcales</taxon>
        <taxon>Intrasporangiaceae</taxon>
        <taxon>Terrabacter</taxon>
    </lineage>
</organism>
<feature type="region of interest" description="Disordered" evidence="3">
    <location>
        <begin position="402"/>
        <end position="443"/>
    </location>
</feature>
<evidence type="ECO:0000259" key="4">
    <source>
        <dbReference type="SMART" id="SM00822"/>
    </source>
</evidence>
<dbReference type="SUPFAM" id="SSF51735">
    <property type="entry name" value="NAD(P)-binding Rossmann-fold domains"/>
    <property type="match status" value="1"/>
</dbReference>
<evidence type="ECO:0000256" key="1">
    <source>
        <dbReference type="ARBA" id="ARBA00006484"/>
    </source>
</evidence>
<name>A0ABN2RSW6_9MICO</name>
<feature type="domain" description="Ketoreductase" evidence="4">
    <location>
        <begin position="200"/>
        <end position="376"/>
    </location>
</feature>
<dbReference type="PRINTS" id="PR00081">
    <property type="entry name" value="GDHRDH"/>
</dbReference>
<evidence type="ECO:0000256" key="3">
    <source>
        <dbReference type="SAM" id="MobiDB-lite"/>
    </source>
</evidence>
<comment type="similarity">
    <text evidence="1 2">Belongs to the short-chain dehydrogenases/reductases (SDR) family.</text>
</comment>
<evidence type="ECO:0000313" key="6">
    <source>
        <dbReference type="Proteomes" id="UP001500013"/>
    </source>
</evidence>
<comment type="caution">
    <text evidence="5">The sequence shown here is derived from an EMBL/GenBank/DDBJ whole genome shotgun (WGS) entry which is preliminary data.</text>
</comment>
<evidence type="ECO:0000256" key="2">
    <source>
        <dbReference type="RuleBase" id="RU000363"/>
    </source>
</evidence>
<dbReference type="Pfam" id="PF00106">
    <property type="entry name" value="adh_short"/>
    <property type="match status" value="1"/>
</dbReference>